<feature type="domain" description="G-protein coupled receptors family 1 profile" evidence="7">
    <location>
        <begin position="1"/>
        <end position="206"/>
    </location>
</feature>
<evidence type="ECO:0000256" key="5">
    <source>
        <dbReference type="SAM" id="MobiDB-lite"/>
    </source>
</evidence>
<evidence type="ECO:0000313" key="9">
    <source>
        <dbReference type="Proteomes" id="UP000483820"/>
    </source>
</evidence>
<dbReference type="PROSITE" id="PS50262">
    <property type="entry name" value="G_PROTEIN_RECEP_F1_2"/>
    <property type="match status" value="1"/>
</dbReference>
<feature type="transmembrane region" description="Helical" evidence="6">
    <location>
        <begin position="452"/>
        <end position="475"/>
    </location>
</feature>
<keyword evidence="3 6" id="KW-1133">Transmembrane helix</keyword>
<feature type="transmembrane region" description="Helical" evidence="6">
    <location>
        <begin position="101"/>
        <end position="118"/>
    </location>
</feature>
<comment type="subcellular location">
    <subcellularLocation>
        <location evidence="1">Membrane</location>
    </subcellularLocation>
</comment>
<dbReference type="Pfam" id="PF10324">
    <property type="entry name" value="7TM_GPCR_Srw"/>
    <property type="match status" value="3"/>
</dbReference>
<protein>
    <recommendedName>
        <fullName evidence="7">G-protein coupled receptors family 1 profile domain-containing protein</fullName>
    </recommendedName>
</protein>
<feature type="transmembrane region" description="Helical" evidence="6">
    <location>
        <begin position="63"/>
        <end position="81"/>
    </location>
</feature>
<dbReference type="Gene3D" id="1.20.1070.10">
    <property type="entry name" value="Rhodopsin 7-helix transmembrane proteins"/>
    <property type="match status" value="2"/>
</dbReference>
<dbReference type="PANTHER" id="PTHR46846:SF2">
    <property type="entry name" value="G-PROTEIN COUPLED RECEPTORS FAMILY 1 PROFILE DOMAIN-CONTAINING PROTEIN"/>
    <property type="match status" value="1"/>
</dbReference>
<dbReference type="CTD" id="9813222"/>
<dbReference type="EMBL" id="WUAV01000005">
    <property type="protein sequence ID" value="KAF1753093.1"/>
    <property type="molecule type" value="Genomic_DNA"/>
</dbReference>
<feature type="transmembrane region" description="Helical" evidence="6">
    <location>
        <begin position="495"/>
        <end position="516"/>
    </location>
</feature>
<dbReference type="KEGG" id="crq:GCK72_019649"/>
<keyword evidence="2 6" id="KW-0812">Transmembrane</keyword>
<evidence type="ECO:0000256" key="6">
    <source>
        <dbReference type="SAM" id="Phobius"/>
    </source>
</evidence>
<evidence type="ECO:0000256" key="3">
    <source>
        <dbReference type="ARBA" id="ARBA00022989"/>
    </source>
</evidence>
<dbReference type="AlphaFoldDB" id="A0A6A5GEK3"/>
<keyword evidence="4 6" id="KW-0472">Membrane</keyword>
<dbReference type="InterPro" id="IPR017452">
    <property type="entry name" value="GPCR_Rhodpsn_7TM"/>
</dbReference>
<feature type="transmembrane region" description="Helical" evidence="6">
    <location>
        <begin position="306"/>
        <end position="324"/>
    </location>
</feature>
<reference evidence="8 9" key="1">
    <citation type="submission" date="2019-12" db="EMBL/GenBank/DDBJ databases">
        <title>Chromosome-level assembly of the Caenorhabditis remanei genome.</title>
        <authorList>
            <person name="Teterina A.A."/>
            <person name="Willis J.H."/>
            <person name="Phillips P.C."/>
        </authorList>
    </citation>
    <scope>NUCLEOTIDE SEQUENCE [LARGE SCALE GENOMIC DNA]</scope>
    <source>
        <strain evidence="8 9">PX506</strain>
        <tissue evidence="8">Whole organism</tissue>
    </source>
</reference>
<accession>A0A6A5GEK3</accession>
<gene>
    <name evidence="8" type="ORF">GCK72_019649</name>
</gene>
<dbReference type="RefSeq" id="XP_053582054.1">
    <property type="nucleotide sequence ID" value="XM_053733141.1"/>
</dbReference>
<evidence type="ECO:0000256" key="2">
    <source>
        <dbReference type="ARBA" id="ARBA00022692"/>
    </source>
</evidence>
<sequence length="566" mass="65819">MALIRTLSVYFPMSIWINNLTKSKTVVKIIVFVYAFWFVFYTYNLVFYKIVWYPDILRKSCEYYSLHFKIFAFHVLVVTYRDMEFQLKREEWEPVVRFVPTVFYPILTVALILQLRTIKKKQKKVNKNALSDRSNNTTNLIIFMTGSFMLSEGLAGLTGILTQQASKSVAENETEENINWVSALGTFQFICINLRTINASTHPFICFAMSSQYRETVKRMLCLGKKNNGKTIKVSTASAVSLQSITERTSLDMTDYDYQYQYEYEGSPTSSYSYPSYSYEVSKDYNYLEEQTVYDKIYTYSSDVNFLFQAIVILINLVHLLILIQQEIRSNTIYVLMIGICVSDLLNFSISIYLEGVDRGCLNYPQNLCDDEEKKIANRNSTQYVFAIPVHIYDITNAREGWEHWVRIVPTVSYPVLTALLLFKLSEIKERRRHANERNNKKKDKSDNLTKLILFMTISFMLSEGIDGVRSFLIIDAFSSGSEFRNLRKTLFSSQYIITSLRCFNAMSHLFVCYAMSSQYRNTTRRILYLERKQSITMKVIPVTSASSTDPRTSRKRKTKDSVIPA</sequence>
<organism evidence="8 9">
    <name type="scientific">Caenorhabditis remanei</name>
    <name type="common">Caenorhabditis vulgaris</name>
    <dbReference type="NCBI Taxonomy" id="31234"/>
    <lineage>
        <taxon>Eukaryota</taxon>
        <taxon>Metazoa</taxon>
        <taxon>Ecdysozoa</taxon>
        <taxon>Nematoda</taxon>
        <taxon>Chromadorea</taxon>
        <taxon>Rhabditida</taxon>
        <taxon>Rhabditina</taxon>
        <taxon>Rhabditomorpha</taxon>
        <taxon>Rhabditoidea</taxon>
        <taxon>Rhabditidae</taxon>
        <taxon>Peloderinae</taxon>
        <taxon>Caenorhabditis</taxon>
    </lineage>
</organism>
<evidence type="ECO:0000259" key="7">
    <source>
        <dbReference type="PROSITE" id="PS50262"/>
    </source>
</evidence>
<evidence type="ECO:0000256" key="1">
    <source>
        <dbReference type="ARBA" id="ARBA00004370"/>
    </source>
</evidence>
<dbReference type="GeneID" id="9813222"/>
<dbReference type="Proteomes" id="UP000483820">
    <property type="component" value="Chromosome V"/>
</dbReference>
<feature type="transmembrane region" description="Helical" evidence="6">
    <location>
        <begin position="139"/>
        <end position="161"/>
    </location>
</feature>
<evidence type="ECO:0000256" key="4">
    <source>
        <dbReference type="ARBA" id="ARBA00023136"/>
    </source>
</evidence>
<dbReference type="GO" id="GO:0016020">
    <property type="term" value="C:membrane"/>
    <property type="evidence" value="ECO:0007669"/>
    <property type="project" value="UniProtKB-SubCell"/>
</dbReference>
<evidence type="ECO:0000313" key="8">
    <source>
        <dbReference type="EMBL" id="KAF1753093.1"/>
    </source>
</evidence>
<dbReference type="InterPro" id="IPR019427">
    <property type="entry name" value="7TM_GPCR_serpentine_rcpt_Srw"/>
</dbReference>
<feature type="transmembrane region" description="Helical" evidence="6">
    <location>
        <begin position="29"/>
        <end position="51"/>
    </location>
</feature>
<feature type="transmembrane region" description="Helical" evidence="6">
    <location>
        <begin position="333"/>
        <end position="354"/>
    </location>
</feature>
<dbReference type="SUPFAM" id="SSF81321">
    <property type="entry name" value="Family A G protein-coupled receptor-like"/>
    <property type="match status" value="3"/>
</dbReference>
<dbReference type="GO" id="GO:0008528">
    <property type="term" value="F:G protein-coupled peptide receptor activity"/>
    <property type="evidence" value="ECO:0007669"/>
    <property type="project" value="InterPro"/>
</dbReference>
<name>A0A6A5GEK3_CAERE</name>
<dbReference type="PANTHER" id="PTHR46846">
    <property type="entry name" value="SERPENTINE RECEPTOR, CLASS W-RELATED"/>
    <property type="match status" value="1"/>
</dbReference>
<proteinExistence type="predicted"/>
<comment type="caution">
    <text evidence="8">The sequence shown here is derived from an EMBL/GenBank/DDBJ whole genome shotgun (WGS) entry which is preliminary data.</text>
</comment>
<feature type="region of interest" description="Disordered" evidence="5">
    <location>
        <begin position="544"/>
        <end position="566"/>
    </location>
</feature>
<feature type="transmembrane region" description="Helical" evidence="6">
    <location>
        <begin position="404"/>
        <end position="423"/>
    </location>
</feature>